<sequence length="332" mass="34940">MPETTSRVAVRIPRELPAARLTGLARQAEEAGLDEVWVVEDCFYAGGVATAATVLAATRTVTVGIGVLPVVARNPAIAAMELAALAALHPGRLVAAFGHGVASWMRQIGAYPSSPLAALEETLVAVRRLLAGERVSMAGRHVHLDEVELEFPPAMAPPVLAGVRRPKSLAVSGAAADGTILAEPAAPEYVRAAREVIERGRATPGAPERHSVVTYNWLALDDDRDRARERARLTVASSLTPGSLPHLSPLPFGAELSAVVESSATTEELAARLRPEWIDHLSVCGDLDRCVERVRALHAAGSESVVLLPLLGEPEEGAVEAAGRIAAALRAR</sequence>
<dbReference type="CDD" id="cd01097">
    <property type="entry name" value="Tetrahydromethanopterin_reductase"/>
    <property type="match status" value="1"/>
</dbReference>
<evidence type="ECO:0000256" key="1">
    <source>
        <dbReference type="ARBA" id="ARBA00023002"/>
    </source>
</evidence>
<dbReference type="InterPro" id="IPR050564">
    <property type="entry name" value="F420-G6PD/mer"/>
</dbReference>
<dbReference type="EMBL" id="JAMTCP010000007">
    <property type="protein sequence ID" value="MCP2258183.1"/>
    <property type="molecule type" value="Genomic_DNA"/>
</dbReference>
<dbReference type="RefSeq" id="WP_253669125.1">
    <property type="nucleotide sequence ID" value="NZ_JAMTCP010000007.1"/>
</dbReference>
<dbReference type="Proteomes" id="UP001205311">
    <property type="component" value="Unassembled WGS sequence"/>
</dbReference>
<dbReference type="Pfam" id="PF00296">
    <property type="entry name" value="Bac_luciferase"/>
    <property type="match status" value="1"/>
</dbReference>
<accession>A0ABT1HRP5</accession>
<keyword evidence="1" id="KW-0560">Oxidoreductase</keyword>
<keyword evidence="4" id="KW-1185">Reference proteome</keyword>
<protein>
    <submittedName>
        <fullName evidence="3">Flavin-dependent oxidoreductase, luciferase family (Includes alkanesulfonate monooxygenase SsuD and methylene tetrahydromethanopterin reductase)</fullName>
    </submittedName>
</protein>
<comment type="caution">
    <text evidence="3">The sequence shown here is derived from an EMBL/GenBank/DDBJ whole genome shotgun (WGS) entry which is preliminary data.</text>
</comment>
<name>A0ABT1HRP5_STRSD</name>
<reference evidence="3 4" key="1">
    <citation type="submission" date="2022-06" db="EMBL/GenBank/DDBJ databases">
        <title>Genomic Encyclopedia of Archaeal and Bacterial Type Strains, Phase II (KMG-II): from individual species to whole genera.</title>
        <authorList>
            <person name="Goeker M."/>
        </authorList>
    </citation>
    <scope>NUCLEOTIDE SEQUENCE [LARGE SCALE GENOMIC DNA]</scope>
    <source>
        <strain evidence="3 4">DSM 40477</strain>
    </source>
</reference>
<gene>
    <name evidence="3" type="ORF">LX15_001877</name>
</gene>
<evidence type="ECO:0000313" key="4">
    <source>
        <dbReference type="Proteomes" id="UP001205311"/>
    </source>
</evidence>
<dbReference type="InterPro" id="IPR011251">
    <property type="entry name" value="Luciferase-like_dom"/>
</dbReference>
<feature type="domain" description="Luciferase-like" evidence="2">
    <location>
        <begin position="14"/>
        <end position="302"/>
    </location>
</feature>
<evidence type="ECO:0000259" key="2">
    <source>
        <dbReference type="Pfam" id="PF00296"/>
    </source>
</evidence>
<dbReference type="SUPFAM" id="SSF51679">
    <property type="entry name" value="Bacterial luciferase-like"/>
    <property type="match status" value="1"/>
</dbReference>
<dbReference type="GO" id="GO:0004497">
    <property type="term" value="F:monooxygenase activity"/>
    <property type="evidence" value="ECO:0007669"/>
    <property type="project" value="UniProtKB-KW"/>
</dbReference>
<organism evidence="3 4">
    <name type="scientific">Streptoalloteichus tenebrarius (strain ATCC 17920 / DSM 40477 / JCM 4838 / CBS 697.72 / NBRC 16177 / NCIMB 11028 / NRRL B-12390 / A12253. 1 / ISP 5477)</name>
    <name type="common">Streptomyces tenebrarius</name>
    <dbReference type="NCBI Taxonomy" id="1933"/>
    <lineage>
        <taxon>Bacteria</taxon>
        <taxon>Bacillati</taxon>
        <taxon>Actinomycetota</taxon>
        <taxon>Actinomycetes</taxon>
        <taxon>Pseudonocardiales</taxon>
        <taxon>Pseudonocardiaceae</taxon>
        <taxon>Streptoalloteichus</taxon>
    </lineage>
</organism>
<evidence type="ECO:0000313" key="3">
    <source>
        <dbReference type="EMBL" id="MCP2258183.1"/>
    </source>
</evidence>
<proteinExistence type="predicted"/>
<dbReference type="InterPro" id="IPR036661">
    <property type="entry name" value="Luciferase-like_sf"/>
</dbReference>
<keyword evidence="3" id="KW-0503">Monooxygenase</keyword>
<dbReference type="PANTHER" id="PTHR43244">
    <property type="match status" value="1"/>
</dbReference>
<dbReference type="Gene3D" id="3.20.20.30">
    <property type="entry name" value="Luciferase-like domain"/>
    <property type="match status" value="1"/>
</dbReference>
<dbReference type="PANTHER" id="PTHR43244:SF1">
    <property type="entry name" value="5,10-METHYLENETETRAHYDROMETHANOPTERIN REDUCTASE"/>
    <property type="match status" value="1"/>
</dbReference>